<organism evidence="1">
    <name type="scientific">uncultured Caudovirales phage</name>
    <dbReference type="NCBI Taxonomy" id="2100421"/>
    <lineage>
        <taxon>Viruses</taxon>
        <taxon>Duplodnaviria</taxon>
        <taxon>Heunggongvirae</taxon>
        <taxon>Uroviricota</taxon>
        <taxon>Caudoviricetes</taxon>
        <taxon>Peduoviridae</taxon>
        <taxon>Maltschvirus</taxon>
        <taxon>Maltschvirus maltsch</taxon>
    </lineage>
</organism>
<proteinExistence type="predicted"/>
<reference evidence="1" key="1">
    <citation type="submission" date="2020-04" db="EMBL/GenBank/DDBJ databases">
        <authorList>
            <person name="Chiriac C."/>
            <person name="Salcher M."/>
            <person name="Ghai R."/>
            <person name="Kavagutti S V."/>
        </authorList>
    </citation>
    <scope>NUCLEOTIDE SEQUENCE</scope>
</reference>
<gene>
    <name evidence="1" type="ORF">UFOVP318_47</name>
</gene>
<name>A0A6J5LSW1_9CAUD</name>
<dbReference type="EMBL" id="LR796337">
    <property type="protein sequence ID" value="CAB4137624.1"/>
    <property type="molecule type" value="Genomic_DNA"/>
</dbReference>
<evidence type="ECO:0000313" key="1">
    <source>
        <dbReference type="EMBL" id="CAB4137624.1"/>
    </source>
</evidence>
<protein>
    <submittedName>
        <fullName evidence="1">Uncharacterized protein</fullName>
    </submittedName>
</protein>
<accession>A0A6J5LSW1</accession>
<sequence>MTRNQIANQLRNIAANHRQVRTAKVVNPDYFLHNEVKDVTYPAVFMTMGNSSTEGKIKTHTVQVTVADVVLHTTEMEVQSDMELIASDLLGQIGWEKQPWRFTRSTTFEFFEDKFEDIVAGVTFAIDLELPFLYDVCDLPSNYELPDYSQIIINESRMTKVVDFIVGSGQPMEQDDTEYQNNNLTVPPLVFIDGLIITYQVRNDRRYISHNAYTKTITINNGGVNDGENVQIYI</sequence>